<feature type="non-terminal residue" evidence="1">
    <location>
        <position position="56"/>
    </location>
</feature>
<feature type="non-terminal residue" evidence="1">
    <location>
        <position position="1"/>
    </location>
</feature>
<organism evidence="1">
    <name type="scientific">Phytophthora nicotianae</name>
    <name type="common">Potato buckeye rot agent</name>
    <name type="synonym">Phytophthora parasitica</name>
    <dbReference type="NCBI Taxonomy" id="4792"/>
    <lineage>
        <taxon>Eukaryota</taxon>
        <taxon>Sar</taxon>
        <taxon>Stramenopiles</taxon>
        <taxon>Oomycota</taxon>
        <taxon>Peronosporomycetes</taxon>
        <taxon>Peronosporales</taxon>
        <taxon>Peronosporaceae</taxon>
        <taxon>Phytophthora</taxon>
    </lineage>
</organism>
<dbReference type="Proteomes" id="UP000054532">
    <property type="component" value="Unassembled WGS sequence"/>
</dbReference>
<proteinExistence type="predicted"/>
<reference evidence="1" key="1">
    <citation type="submission" date="2013-11" db="EMBL/GenBank/DDBJ databases">
        <title>The Genome Sequence of Phytophthora parasitica IAC_01/95.</title>
        <authorList>
            <consortium name="The Broad Institute Genomics Platform"/>
            <person name="Russ C."/>
            <person name="Tyler B."/>
            <person name="Panabieres F."/>
            <person name="Shan W."/>
            <person name="Tripathy S."/>
            <person name="Grunwald N."/>
            <person name="Machado M."/>
            <person name="Johnson C.S."/>
            <person name="Arredondo F."/>
            <person name="Hong C."/>
            <person name="Coffey M."/>
            <person name="Young S.K."/>
            <person name="Zeng Q."/>
            <person name="Gargeya S."/>
            <person name="Fitzgerald M."/>
            <person name="Abouelleil A."/>
            <person name="Alvarado L."/>
            <person name="Chapman S.B."/>
            <person name="Gainer-Dewar J."/>
            <person name="Goldberg J."/>
            <person name="Griggs A."/>
            <person name="Gujja S."/>
            <person name="Hansen M."/>
            <person name="Howarth C."/>
            <person name="Imamovic A."/>
            <person name="Ireland A."/>
            <person name="Larimer J."/>
            <person name="McCowan C."/>
            <person name="Murphy C."/>
            <person name="Pearson M."/>
            <person name="Poon T.W."/>
            <person name="Priest M."/>
            <person name="Roberts A."/>
            <person name="Saif S."/>
            <person name="Shea T."/>
            <person name="Sykes S."/>
            <person name="Wortman J."/>
            <person name="Nusbaum C."/>
            <person name="Birren B."/>
        </authorList>
    </citation>
    <scope>NUCLEOTIDE SEQUENCE [LARGE SCALE GENOMIC DNA]</scope>
    <source>
        <strain evidence="1">IAC_01/95</strain>
    </source>
</reference>
<sequence length="56" mass="6195">TPRYLAGYRTCVPAKSTSKNQVAETLLTKNVNITRKIYKKMLLEGVSPAIKKSGQV</sequence>
<protein>
    <submittedName>
        <fullName evidence="1">Uncharacterized protein</fullName>
    </submittedName>
</protein>
<name>W2NW73_PHYNI</name>
<dbReference type="AlphaFoldDB" id="W2NW73"/>
<dbReference type="EMBL" id="KI691500">
    <property type="protein sequence ID" value="ETM52816.1"/>
    <property type="molecule type" value="Genomic_DNA"/>
</dbReference>
<gene>
    <name evidence="1" type="ORF">L914_03620</name>
</gene>
<evidence type="ECO:0000313" key="1">
    <source>
        <dbReference type="EMBL" id="ETM52816.1"/>
    </source>
</evidence>
<accession>W2NW73</accession>